<proteinExistence type="predicted"/>
<feature type="compositionally biased region" description="Polar residues" evidence="1">
    <location>
        <begin position="55"/>
        <end position="71"/>
    </location>
</feature>
<dbReference type="Proteomes" id="UP000002668">
    <property type="component" value="Genome"/>
</dbReference>
<accession>E5AF52</accession>
<dbReference type="OMA" id="PGNERNC"/>
<feature type="compositionally biased region" description="Low complexity" evidence="1">
    <location>
        <begin position="1"/>
        <end position="17"/>
    </location>
</feature>
<dbReference type="AlphaFoldDB" id="E5AF52"/>
<dbReference type="HOGENOM" id="CLU_096918_1_0_1"/>
<dbReference type="InParanoid" id="E5AF52"/>
<dbReference type="VEuPathDB" id="FungiDB:LEMA_P006280.1"/>
<sequence>MASSASSASTAASASNAIAIPRRKNKLHHHTSRHSMDSTLGNHFGYGRGYDSYGSLATSSTASTPQGSPGNERNCGRRTSLMSATFSKAEHTVINVGDSESPRLITCVKASQGFDWNQEIFLPSYAEYHFDDLETRKDPVEDIILTDEEAEKMFPS</sequence>
<dbReference type="EMBL" id="FP929139">
    <property type="protein sequence ID" value="CBY01841.1"/>
    <property type="molecule type" value="Genomic_DNA"/>
</dbReference>
<feature type="region of interest" description="Disordered" evidence="1">
    <location>
        <begin position="1"/>
        <end position="40"/>
    </location>
</feature>
<dbReference type="OrthoDB" id="4157259at2759"/>
<evidence type="ECO:0000256" key="1">
    <source>
        <dbReference type="SAM" id="MobiDB-lite"/>
    </source>
</evidence>
<feature type="region of interest" description="Disordered" evidence="1">
    <location>
        <begin position="55"/>
        <end position="77"/>
    </location>
</feature>
<keyword evidence="3" id="KW-1185">Reference proteome</keyword>
<protein>
    <submittedName>
        <fullName evidence="2">Predicted protein</fullName>
    </submittedName>
</protein>
<reference evidence="3" key="1">
    <citation type="journal article" date="2011" name="Nat. Commun.">
        <title>Effector diversification within compartments of the Leptosphaeria maculans genome affected by Repeat-Induced Point mutations.</title>
        <authorList>
            <person name="Rouxel T."/>
            <person name="Grandaubert J."/>
            <person name="Hane J.K."/>
            <person name="Hoede C."/>
            <person name="van de Wouw A.P."/>
            <person name="Couloux A."/>
            <person name="Dominguez V."/>
            <person name="Anthouard V."/>
            <person name="Bally P."/>
            <person name="Bourras S."/>
            <person name="Cozijnsen A.J."/>
            <person name="Ciuffetti L.M."/>
            <person name="Degrave A."/>
            <person name="Dilmaghani A."/>
            <person name="Duret L."/>
            <person name="Fudal I."/>
            <person name="Goodwin S.B."/>
            <person name="Gout L."/>
            <person name="Glaser N."/>
            <person name="Linglin J."/>
            <person name="Kema G.H.J."/>
            <person name="Lapalu N."/>
            <person name="Lawrence C.B."/>
            <person name="May K."/>
            <person name="Meyer M."/>
            <person name="Ollivier B."/>
            <person name="Poulain J."/>
            <person name="Schoch C.L."/>
            <person name="Simon A."/>
            <person name="Spatafora J.W."/>
            <person name="Stachowiak A."/>
            <person name="Turgeon B.G."/>
            <person name="Tyler B.M."/>
            <person name="Vincent D."/>
            <person name="Weissenbach J."/>
            <person name="Amselem J."/>
            <person name="Quesneville H."/>
            <person name="Oliver R.P."/>
            <person name="Wincker P."/>
            <person name="Balesdent M.-H."/>
            <person name="Howlett B.J."/>
        </authorList>
    </citation>
    <scope>NUCLEOTIDE SEQUENCE [LARGE SCALE GENOMIC DNA]</scope>
    <source>
        <strain evidence="3">JN3 / isolate v23.1.3 / race Av1-4-5-6-7-8</strain>
    </source>
</reference>
<dbReference type="STRING" id="985895.E5AF52"/>
<evidence type="ECO:0000313" key="2">
    <source>
        <dbReference type="EMBL" id="CBY01841.1"/>
    </source>
</evidence>
<evidence type="ECO:0000313" key="3">
    <source>
        <dbReference type="Proteomes" id="UP000002668"/>
    </source>
</evidence>
<dbReference type="eggNOG" id="ENOG502S65B">
    <property type="taxonomic scope" value="Eukaryota"/>
</dbReference>
<organism evidence="2 3">
    <name type="scientific">Leptosphaeria maculans (strain JN3 / isolate v23.1.3 / race Av1-4-5-6-7-8)</name>
    <name type="common">Blackleg fungus</name>
    <name type="synonym">Phoma lingam</name>
    <dbReference type="NCBI Taxonomy" id="985895"/>
    <lineage>
        <taxon>Eukaryota</taxon>
        <taxon>Fungi</taxon>
        <taxon>Dikarya</taxon>
        <taxon>Ascomycota</taxon>
        <taxon>Pezizomycotina</taxon>
        <taxon>Dothideomycetes</taxon>
        <taxon>Pleosporomycetidae</taxon>
        <taxon>Pleosporales</taxon>
        <taxon>Pleosporineae</taxon>
        <taxon>Leptosphaeriaceae</taxon>
        <taxon>Plenodomus</taxon>
        <taxon>Plenodomus lingam/Leptosphaeria maculans species complex</taxon>
    </lineage>
</organism>
<feature type="compositionally biased region" description="Basic residues" evidence="1">
    <location>
        <begin position="21"/>
        <end position="33"/>
    </location>
</feature>
<name>E5AF52_LEPMJ</name>
<gene>
    <name evidence="2" type="ORF">LEMA_P006280.1</name>
</gene>